<proteinExistence type="predicted"/>
<gene>
    <name evidence="1" type="ORF">CASFOL_019373</name>
</gene>
<comment type="caution">
    <text evidence="1">The sequence shown here is derived from an EMBL/GenBank/DDBJ whole genome shotgun (WGS) entry which is preliminary data.</text>
</comment>
<organism evidence="1 2">
    <name type="scientific">Castilleja foliolosa</name>
    <dbReference type="NCBI Taxonomy" id="1961234"/>
    <lineage>
        <taxon>Eukaryota</taxon>
        <taxon>Viridiplantae</taxon>
        <taxon>Streptophyta</taxon>
        <taxon>Embryophyta</taxon>
        <taxon>Tracheophyta</taxon>
        <taxon>Spermatophyta</taxon>
        <taxon>Magnoliopsida</taxon>
        <taxon>eudicotyledons</taxon>
        <taxon>Gunneridae</taxon>
        <taxon>Pentapetalae</taxon>
        <taxon>asterids</taxon>
        <taxon>lamiids</taxon>
        <taxon>Lamiales</taxon>
        <taxon>Orobanchaceae</taxon>
        <taxon>Pedicularideae</taxon>
        <taxon>Castillejinae</taxon>
        <taxon>Castilleja</taxon>
    </lineage>
</organism>
<protein>
    <submittedName>
        <fullName evidence="1">Uncharacterized protein</fullName>
    </submittedName>
</protein>
<sequence length="34" mass="3929">MFADLGDFNVLVVNIHWTSCISYQVSDSYQSYIL</sequence>
<dbReference type="Proteomes" id="UP001632038">
    <property type="component" value="Unassembled WGS sequence"/>
</dbReference>
<dbReference type="AlphaFoldDB" id="A0ABD3D790"/>
<dbReference type="EMBL" id="JAVIJP010000026">
    <property type="protein sequence ID" value="KAL3637074.1"/>
    <property type="molecule type" value="Genomic_DNA"/>
</dbReference>
<evidence type="ECO:0000313" key="2">
    <source>
        <dbReference type="Proteomes" id="UP001632038"/>
    </source>
</evidence>
<reference evidence="2" key="1">
    <citation type="journal article" date="2024" name="IScience">
        <title>Strigolactones Initiate the Formation of Haustorium-like Structures in Castilleja.</title>
        <authorList>
            <person name="Buerger M."/>
            <person name="Peterson D."/>
            <person name="Chory J."/>
        </authorList>
    </citation>
    <scope>NUCLEOTIDE SEQUENCE [LARGE SCALE GENOMIC DNA]</scope>
</reference>
<accession>A0ABD3D790</accession>
<keyword evidence="2" id="KW-1185">Reference proteome</keyword>
<name>A0ABD3D790_9LAMI</name>
<evidence type="ECO:0000313" key="1">
    <source>
        <dbReference type="EMBL" id="KAL3637074.1"/>
    </source>
</evidence>